<name>A0A100VWS0_9MYCO</name>
<dbReference type="SUPFAM" id="SSF55961">
    <property type="entry name" value="Bet v1-like"/>
    <property type="match status" value="1"/>
</dbReference>
<dbReference type="Gene3D" id="3.30.530.20">
    <property type="match status" value="1"/>
</dbReference>
<dbReference type="EMBL" id="BCSX01000018">
    <property type="protein sequence ID" value="GAS87413.1"/>
    <property type="molecule type" value="Genomic_DNA"/>
</dbReference>
<dbReference type="CDD" id="cd07825">
    <property type="entry name" value="SRPBCC_7"/>
    <property type="match status" value="1"/>
</dbReference>
<evidence type="ECO:0000313" key="1">
    <source>
        <dbReference type="EMBL" id="GAS87413.1"/>
    </source>
</evidence>
<dbReference type="AlphaFoldDB" id="A0A100VWS0"/>
<dbReference type="OrthoDB" id="6624781at2"/>
<reference evidence="2" key="2">
    <citation type="submission" date="2016-02" db="EMBL/GenBank/DDBJ databases">
        <title>Draft genome sequence of five rapidly growing Mycobacterium species.</title>
        <authorList>
            <person name="Katahira K."/>
            <person name="Gotou Y."/>
            <person name="Iida K."/>
            <person name="Ogura Y."/>
            <person name="Hayashi T."/>
        </authorList>
    </citation>
    <scope>NUCLEOTIDE SEQUENCE [LARGE SCALE GENOMIC DNA]</scope>
    <source>
        <strain evidence="2">JCM15654</strain>
    </source>
</reference>
<keyword evidence="2" id="KW-1185">Reference proteome</keyword>
<dbReference type="RefSeq" id="WP_062828266.1">
    <property type="nucleotide sequence ID" value="NZ_BCSX01000018.1"/>
</dbReference>
<protein>
    <submittedName>
        <fullName evidence="1">Polyketide cyclase / dehydrase and lipid transport</fullName>
    </submittedName>
</protein>
<accession>A0A100VWS0</accession>
<evidence type="ECO:0000313" key="2">
    <source>
        <dbReference type="Proteomes" id="UP000069620"/>
    </source>
</evidence>
<dbReference type="InterPro" id="IPR023393">
    <property type="entry name" value="START-like_dom_sf"/>
</dbReference>
<reference evidence="2" key="1">
    <citation type="journal article" date="2016" name="Genome Announc.">
        <title>Draft Genome Sequences of Five Rapidly Growing Mycobacterium Species, M. thermoresistibile, M. fortuitum subsp. acetamidolyticum, M. canariasense, M. brisbanense, and M. novocastrense.</title>
        <authorList>
            <person name="Katahira K."/>
            <person name="Ogura Y."/>
            <person name="Gotoh Y."/>
            <person name="Hayashi T."/>
        </authorList>
    </citation>
    <scope>NUCLEOTIDE SEQUENCE [LARGE SCALE GENOMIC DNA]</scope>
    <source>
        <strain evidence="2">JCM15654</strain>
    </source>
</reference>
<proteinExistence type="predicted"/>
<organism evidence="1 2">
    <name type="scientific">Mycolicibacterium brisbanense</name>
    <dbReference type="NCBI Taxonomy" id="146020"/>
    <lineage>
        <taxon>Bacteria</taxon>
        <taxon>Bacillati</taxon>
        <taxon>Actinomycetota</taxon>
        <taxon>Actinomycetes</taxon>
        <taxon>Mycobacteriales</taxon>
        <taxon>Mycobacteriaceae</taxon>
        <taxon>Mycolicibacterium</taxon>
    </lineage>
</organism>
<dbReference type="Proteomes" id="UP000069620">
    <property type="component" value="Unassembled WGS sequence"/>
</dbReference>
<comment type="caution">
    <text evidence="1">The sequence shown here is derived from an EMBL/GenBank/DDBJ whole genome shotgun (WGS) entry which is preliminary data.</text>
</comment>
<gene>
    <name evidence="1" type="ORF">RMCB_1509</name>
</gene>
<sequence length="159" mass="17965">MTDETMSAACTINAPATTVFAVLADPTMHQAIDGTGWVRESLDGKQLTAVGQVFRMAMYHSNYGGMHYEMANRVEVFEPPHVIAWLPGQGADDDHLEFGGWIWRYDLKQVEVDRTEVTLTYDWSAVPQAIREHIGFPPFDRQHLDNSLKHLAELAQHRA</sequence>